<proteinExistence type="predicted"/>
<keyword evidence="2" id="KW-1185">Reference proteome</keyword>
<name>A0ABV5LM99_9ACTN</name>
<dbReference type="EMBL" id="JBHMDI010000276">
    <property type="protein sequence ID" value="MFB9353012.1"/>
    <property type="molecule type" value="Genomic_DNA"/>
</dbReference>
<protein>
    <submittedName>
        <fullName evidence="1">Transferase</fullName>
    </submittedName>
</protein>
<dbReference type="GO" id="GO:0016740">
    <property type="term" value="F:transferase activity"/>
    <property type="evidence" value="ECO:0007669"/>
    <property type="project" value="UniProtKB-KW"/>
</dbReference>
<reference evidence="1 2" key="1">
    <citation type="submission" date="2024-09" db="EMBL/GenBank/DDBJ databases">
        <authorList>
            <person name="Sun Q."/>
            <person name="Mori K."/>
        </authorList>
    </citation>
    <scope>NUCLEOTIDE SEQUENCE [LARGE SCALE GENOMIC DNA]</scope>
    <source>
        <strain evidence="1 2">JCM 9767</strain>
    </source>
</reference>
<sequence length="78" mass="8265">ACALAVGGHRRAATACALGWAAGTAEFARARIVPGPRTREEVTTVLATSVVIPPAATWHRLAGAWRHRNAPAWREAAR</sequence>
<evidence type="ECO:0000313" key="2">
    <source>
        <dbReference type="Proteomes" id="UP001589753"/>
    </source>
</evidence>
<comment type="caution">
    <text evidence="1">The sequence shown here is derived from an EMBL/GenBank/DDBJ whole genome shotgun (WGS) entry which is preliminary data.</text>
</comment>
<feature type="non-terminal residue" evidence="1">
    <location>
        <position position="1"/>
    </location>
</feature>
<accession>A0ABV5LM99</accession>
<dbReference type="Proteomes" id="UP001589753">
    <property type="component" value="Unassembled WGS sequence"/>
</dbReference>
<evidence type="ECO:0000313" key="1">
    <source>
        <dbReference type="EMBL" id="MFB9353012.1"/>
    </source>
</evidence>
<gene>
    <name evidence="1" type="ORF">ACFFUA_37425</name>
</gene>
<organism evidence="1 2">
    <name type="scientific">Streptomyces heliomycini</name>
    <dbReference type="NCBI Taxonomy" id="284032"/>
    <lineage>
        <taxon>Bacteria</taxon>
        <taxon>Bacillati</taxon>
        <taxon>Actinomycetota</taxon>
        <taxon>Actinomycetes</taxon>
        <taxon>Kitasatosporales</taxon>
        <taxon>Streptomycetaceae</taxon>
        <taxon>Streptomyces</taxon>
    </lineage>
</organism>
<keyword evidence="1" id="KW-0808">Transferase</keyword>